<dbReference type="AlphaFoldDB" id="A0A0F2MFE3"/>
<dbReference type="EMBL" id="AXCR01000005">
    <property type="protein sequence ID" value="KJR87550.1"/>
    <property type="molecule type" value="Genomic_DNA"/>
</dbReference>
<evidence type="ECO:0000313" key="1">
    <source>
        <dbReference type="EMBL" id="KJR87550.1"/>
    </source>
</evidence>
<organism evidence="1 2">
    <name type="scientific">Sporothrix schenckii 1099-18</name>
    <dbReference type="NCBI Taxonomy" id="1397361"/>
    <lineage>
        <taxon>Eukaryota</taxon>
        <taxon>Fungi</taxon>
        <taxon>Dikarya</taxon>
        <taxon>Ascomycota</taxon>
        <taxon>Pezizomycotina</taxon>
        <taxon>Sordariomycetes</taxon>
        <taxon>Sordariomycetidae</taxon>
        <taxon>Ophiostomatales</taxon>
        <taxon>Ophiostomataceae</taxon>
        <taxon>Sporothrix</taxon>
    </lineage>
</organism>
<name>A0A0F2MFE3_SPOSC</name>
<proteinExistence type="predicted"/>
<dbReference type="RefSeq" id="XP_016590226.1">
    <property type="nucleotide sequence ID" value="XM_016728873.1"/>
</dbReference>
<reference evidence="1 2" key="1">
    <citation type="journal article" date="2014" name="BMC Genomics">
        <title>Comparative genomics of the major fungal agents of human and animal Sporotrichosis: Sporothrix schenckii and Sporothrix brasiliensis.</title>
        <authorList>
            <person name="Teixeira M.M."/>
            <person name="de Almeida L.G."/>
            <person name="Kubitschek-Barreira P."/>
            <person name="Alves F.L."/>
            <person name="Kioshima E.S."/>
            <person name="Abadio A.K."/>
            <person name="Fernandes L."/>
            <person name="Derengowski L.S."/>
            <person name="Ferreira K.S."/>
            <person name="Souza R.C."/>
            <person name="Ruiz J.C."/>
            <person name="de Andrade N.C."/>
            <person name="Paes H.C."/>
            <person name="Nicola A.M."/>
            <person name="Albuquerque P."/>
            <person name="Gerber A.L."/>
            <person name="Martins V.P."/>
            <person name="Peconick L.D."/>
            <person name="Neto A.V."/>
            <person name="Chaucanez C.B."/>
            <person name="Silva P.A."/>
            <person name="Cunha O.L."/>
            <person name="de Oliveira F.F."/>
            <person name="dos Santos T.C."/>
            <person name="Barros A.L."/>
            <person name="Soares M.A."/>
            <person name="de Oliveira L.M."/>
            <person name="Marini M.M."/>
            <person name="Villalobos-Duno H."/>
            <person name="Cunha M.M."/>
            <person name="de Hoog S."/>
            <person name="da Silveira J.F."/>
            <person name="Henrissat B."/>
            <person name="Nino-Vega G.A."/>
            <person name="Cisalpino P.S."/>
            <person name="Mora-Montes H.M."/>
            <person name="Almeida S.R."/>
            <person name="Stajich J.E."/>
            <person name="Lopes-Bezerra L.M."/>
            <person name="Vasconcelos A.T."/>
            <person name="Felipe M.S."/>
        </authorList>
    </citation>
    <scope>NUCLEOTIDE SEQUENCE [LARGE SCALE GENOMIC DNA]</scope>
    <source>
        <strain evidence="1 2">1099-18</strain>
    </source>
</reference>
<sequence>MCAGPYGQREDQPREFWQRSELCARPRPELFVLAVAGQAPGHFAKLQGNQGRCGLVVAHFFFSRFPQRIAPRLFAVGPPQGVARRQADVFVRVAVRKQGLKVAVVERLDAAEKLVEDVDEKQRAPQGFLDGPRFPVRTGGSRWYGRGQKRVCYPSLRRRVCNPLQQTLRSLCINRISYRNDYNNASLAHAGKDTP</sequence>
<evidence type="ECO:0000313" key="2">
    <source>
        <dbReference type="Proteomes" id="UP000033710"/>
    </source>
</evidence>
<gene>
    <name evidence="1" type="ORF">SPSK_01975</name>
</gene>
<accession>A0A0F2MFE3</accession>
<comment type="caution">
    <text evidence="1">The sequence shown here is derived from an EMBL/GenBank/DDBJ whole genome shotgun (WGS) entry which is preliminary data.</text>
</comment>
<protein>
    <submittedName>
        <fullName evidence="1">Uncharacterized protein</fullName>
    </submittedName>
</protein>
<dbReference type="Proteomes" id="UP000033710">
    <property type="component" value="Unassembled WGS sequence"/>
</dbReference>
<reference evidence="1 2" key="2">
    <citation type="journal article" date="2015" name="Eukaryot. Cell">
        <title>Asexual propagation of a virulent clone complex in a human and feline outbreak of sporotrichosis.</title>
        <authorList>
            <person name="Teixeira Mde M."/>
            <person name="Rodrigues A.M."/>
            <person name="Tsui C.K."/>
            <person name="de Almeida L.G."/>
            <person name="Van Diepeningen A.D."/>
            <person name="van den Ende B.G."/>
            <person name="Fernandes G.F."/>
            <person name="Kano R."/>
            <person name="Hamelin R.C."/>
            <person name="Lopes-Bezerra L.M."/>
            <person name="Vasconcelos A.T."/>
            <person name="de Hoog S."/>
            <person name="de Camargo Z.P."/>
            <person name="Felipe M.S."/>
        </authorList>
    </citation>
    <scope>NUCLEOTIDE SEQUENCE [LARGE SCALE GENOMIC DNA]</scope>
    <source>
        <strain evidence="1 2">1099-18</strain>
    </source>
</reference>
<dbReference type="KEGG" id="ssck:SPSK_01975"/>
<dbReference type="GeneID" id="27664150"/>
<dbReference type="VEuPathDB" id="FungiDB:SPSK_01975"/>